<dbReference type="GO" id="GO:0006355">
    <property type="term" value="P:regulation of DNA-templated transcription"/>
    <property type="evidence" value="ECO:0007669"/>
    <property type="project" value="InterPro"/>
</dbReference>
<dbReference type="InterPro" id="IPR002004">
    <property type="entry name" value="PABP_HYD_C"/>
</dbReference>
<evidence type="ECO:0000259" key="5">
    <source>
        <dbReference type="PROSITE" id="PS51005"/>
    </source>
</evidence>
<evidence type="ECO:0000256" key="1">
    <source>
        <dbReference type="ARBA" id="ARBA00023015"/>
    </source>
</evidence>
<keyword evidence="3" id="KW-0804">Transcription</keyword>
<feature type="domain" description="PABC" evidence="6">
    <location>
        <begin position="193"/>
        <end position="270"/>
    </location>
</feature>
<dbReference type="SUPFAM" id="SSF101941">
    <property type="entry name" value="NAC domain"/>
    <property type="match status" value="2"/>
</dbReference>
<evidence type="ECO:0000256" key="2">
    <source>
        <dbReference type="ARBA" id="ARBA00023125"/>
    </source>
</evidence>
<keyword evidence="8" id="KW-1185">Reference proteome</keyword>
<evidence type="ECO:0008006" key="9">
    <source>
        <dbReference type="Google" id="ProtNLM"/>
    </source>
</evidence>
<accession>A0AAW1YE55</accession>
<comment type="caution">
    <text evidence="7">The sequence shown here is derived from an EMBL/GenBank/DDBJ whole genome shotgun (WGS) entry which is preliminary data.</text>
</comment>
<keyword evidence="2" id="KW-0238">DNA-binding</keyword>
<evidence type="ECO:0000259" key="6">
    <source>
        <dbReference type="PROSITE" id="PS51309"/>
    </source>
</evidence>
<dbReference type="PROSITE" id="PS51005">
    <property type="entry name" value="NAC"/>
    <property type="match status" value="2"/>
</dbReference>
<reference evidence="7 8" key="1">
    <citation type="journal article" date="2023" name="G3 (Bethesda)">
        <title>A chromosome-length genome assembly and annotation of blackberry (Rubus argutus, cv. 'Hillquist').</title>
        <authorList>
            <person name="Bruna T."/>
            <person name="Aryal R."/>
            <person name="Dudchenko O."/>
            <person name="Sargent D.J."/>
            <person name="Mead D."/>
            <person name="Buti M."/>
            <person name="Cavallini A."/>
            <person name="Hytonen T."/>
            <person name="Andres J."/>
            <person name="Pham M."/>
            <person name="Weisz D."/>
            <person name="Mascagni F."/>
            <person name="Usai G."/>
            <person name="Natali L."/>
            <person name="Bassil N."/>
            <person name="Fernandez G.E."/>
            <person name="Lomsadze A."/>
            <person name="Armour M."/>
            <person name="Olukolu B."/>
            <person name="Poorten T."/>
            <person name="Britton C."/>
            <person name="Davik J."/>
            <person name="Ashrafi H."/>
            <person name="Aiden E.L."/>
            <person name="Borodovsky M."/>
            <person name="Worthington M."/>
        </authorList>
    </citation>
    <scope>NUCLEOTIDE SEQUENCE [LARGE SCALE GENOMIC DNA]</scope>
    <source>
        <strain evidence="7">PI 553951</strain>
    </source>
</reference>
<dbReference type="SUPFAM" id="SSF63570">
    <property type="entry name" value="PABC (PABP) domain"/>
    <property type="match status" value="1"/>
</dbReference>
<dbReference type="InterPro" id="IPR036053">
    <property type="entry name" value="PABP-dom"/>
</dbReference>
<dbReference type="Pfam" id="PF00658">
    <property type="entry name" value="MLLE"/>
    <property type="match status" value="1"/>
</dbReference>
<dbReference type="PROSITE" id="PS51309">
    <property type="entry name" value="PABC"/>
    <property type="match status" value="1"/>
</dbReference>
<gene>
    <name evidence="7" type="ORF">M0R45_011949</name>
</gene>
<proteinExistence type="predicted"/>
<keyword evidence="4" id="KW-0539">Nucleus</keyword>
<feature type="domain" description="NAC" evidence="5">
    <location>
        <begin position="309"/>
        <end position="469"/>
    </location>
</feature>
<dbReference type="SMART" id="SM00517">
    <property type="entry name" value="PolyA"/>
    <property type="match status" value="1"/>
</dbReference>
<dbReference type="AlphaFoldDB" id="A0AAW1YE55"/>
<keyword evidence="1" id="KW-0805">Transcription regulation</keyword>
<dbReference type="Gene3D" id="1.10.1900.10">
    <property type="entry name" value="c-terminal domain of poly(a) binding protein"/>
    <property type="match status" value="1"/>
</dbReference>
<dbReference type="GO" id="GO:0003677">
    <property type="term" value="F:DNA binding"/>
    <property type="evidence" value="ECO:0007669"/>
    <property type="project" value="UniProtKB-KW"/>
</dbReference>
<evidence type="ECO:0000256" key="3">
    <source>
        <dbReference type="ARBA" id="ARBA00023163"/>
    </source>
</evidence>
<evidence type="ECO:0000256" key="4">
    <source>
        <dbReference type="ARBA" id="ARBA00023242"/>
    </source>
</evidence>
<dbReference type="PANTHER" id="PTHR31744">
    <property type="entry name" value="PROTEIN CUP-SHAPED COTYLEDON 2-RELATED"/>
    <property type="match status" value="1"/>
</dbReference>
<dbReference type="Pfam" id="PF02365">
    <property type="entry name" value="NAM"/>
    <property type="match status" value="2"/>
</dbReference>
<dbReference type="GO" id="GO:0003723">
    <property type="term" value="F:RNA binding"/>
    <property type="evidence" value="ECO:0007669"/>
    <property type="project" value="InterPro"/>
</dbReference>
<evidence type="ECO:0000313" key="7">
    <source>
        <dbReference type="EMBL" id="KAK9946484.1"/>
    </source>
</evidence>
<dbReference type="InterPro" id="IPR036093">
    <property type="entry name" value="NAC_dom_sf"/>
</dbReference>
<sequence>MADSKAAAFPPGFRFYPSEAQLLSYYLPNKKANPAVPGGYNMIRELHDLPERDPFELPDTLCYSYGYKGRKRHSYCYTAAVVSEEKKTKSGYWKRKARVRDVVSREGVVLGTRTSFAFCVGDSPDAALATDWVLYQYALVNHGSFVLCRVFSRSDSGLNSCAENNDGALLPDPVSISIIQLDEQFLLLLLRLFSAVLTTALVNATPEQRRTMLGEKLYPLVEMWEKDRTAKVTGMLLEMDNTEILHLLESPEALRARVADAMHVVSFFNVRVEIGADLYDWHRWSQLEQEECSVEHPNTHRRLQGHASCAPPPLYKPLESQISILLAQNRKSENLRAKADDIPIHMGEGDCQSVVVLPPSWLADSTRRKSSSSATTCRQERRAGQIRRLRFDQRARLDRRAKSGYWKRKGRVRDVVGRGGKAVLGRRSSFEFYLGNSPKTAVRTDWVLYQYAQLDHLQASFVLCRVFVQISGVELAYQRMA</sequence>
<dbReference type="Gene3D" id="2.170.150.80">
    <property type="entry name" value="NAC domain"/>
    <property type="match status" value="2"/>
</dbReference>
<feature type="domain" description="NAC" evidence="5">
    <location>
        <begin position="9"/>
        <end position="153"/>
    </location>
</feature>
<evidence type="ECO:0000313" key="8">
    <source>
        <dbReference type="Proteomes" id="UP001457282"/>
    </source>
</evidence>
<protein>
    <recommendedName>
        <fullName evidence="9">NAC domain-containing protein</fullName>
    </recommendedName>
</protein>
<dbReference type="EMBL" id="JBEDUW010000002">
    <property type="protein sequence ID" value="KAK9946484.1"/>
    <property type="molecule type" value="Genomic_DNA"/>
</dbReference>
<dbReference type="InterPro" id="IPR003441">
    <property type="entry name" value="NAC-dom"/>
</dbReference>
<organism evidence="7 8">
    <name type="scientific">Rubus argutus</name>
    <name type="common">Southern blackberry</name>
    <dbReference type="NCBI Taxonomy" id="59490"/>
    <lineage>
        <taxon>Eukaryota</taxon>
        <taxon>Viridiplantae</taxon>
        <taxon>Streptophyta</taxon>
        <taxon>Embryophyta</taxon>
        <taxon>Tracheophyta</taxon>
        <taxon>Spermatophyta</taxon>
        <taxon>Magnoliopsida</taxon>
        <taxon>eudicotyledons</taxon>
        <taxon>Gunneridae</taxon>
        <taxon>Pentapetalae</taxon>
        <taxon>rosids</taxon>
        <taxon>fabids</taxon>
        <taxon>Rosales</taxon>
        <taxon>Rosaceae</taxon>
        <taxon>Rosoideae</taxon>
        <taxon>Rosoideae incertae sedis</taxon>
        <taxon>Rubus</taxon>
    </lineage>
</organism>
<name>A0AAW1YE55_RUBAR</name>
<dbReference type="Proteomes" id="UP001457282">
    <property type="component" value="Unassembled WGS sequence"/>
</dbReference>